<reference evidence="2" key="1">
    <citation type="submission" date="2021-06" db="EMBL/GenBank/DDBJ databases">
        <title>Comparative genomics, transcriptomics and evolutionary studies reveal genomic signatures of adaptation to plant cell wall in hemibiotrophic fungi.</title>
        <authorList>
            <consortium name="DOE Joint Genome Institute"/>
            <person name="Baroncelli R."/>
            <person name="Diaz J.F."/>
            <person name="Benocci T."/>
            <person name="Peng M."/>
            <person name="Battaglia E."/>
            <person name="Haridas S."/>
            <person name="Andreopoulos W."/>
            <person name="Labutti K."/>
            <person name="Pangilinan J."/>
            <person name="Floch G.L."/>
            <person name="Makela M.R."/>
            <person name="Henrissat B."/>
            <person name="Grigoriev I.V."/>
            <person name="Crouch J.A."/>
            <person name="De Vries R.P."/>
            <person name="Sukno S.A."/>
            <person name="Thon M.R."/>
        </authorList>
    </citation>
    <scope>NUCLEOTIDE SEQUENCE</scope>
    <source>
        <strain evidence="2">CBS 125086</strain>
    </source>
</reference>
<comment type="caution">
    <text evidence="2">The sequence shown here is derived from an EMBL/GenBank/DDBJ whole genome shotgun (WGS) entry which is preliminary data.</text>
</comment>
<keyword evidence="3" id="KW-1185">Reference proteome</keyword>
<evidence type="ECO:0000259" key="1">
    <source>
        <dbReference type="Pfam" id="PF14420"/>
    </source>
</evidence>
<evidence type="ECO:0000313" key="2">
    <source>
        <dbReference type="EMBL" id="KAK1594159.1"/>
    </source>
</evidence>
<name>A0AAD8Q286_9PEZI</name>
<dbReference type="PANTHER" id="PTHR38788:SF3">
    <property type="entry name" value="CLR5 DOMAIN-CONTAINING PROTEIN"/>
    <property type="match status" value="1"/>
</dbReference>
<dbReference type="InterPro" id="IPR025676">
    <property type="entry name" value="Clr5_dom"/>
</dbReference>
<dbReference type="EMBL" id="JAHLJV010000021">
    <property type="protein sequence ID" value="KAK1594159.1"/>
    <property type="molecule type" value="Genomic_DNA"/>
</dbReference>
<accession>A0AAD8Q286</accession>
<dbReference type="PANTHER" id="PTHR38788">
    <property type="entry name" value="CLR5 DOMAIN-CONTAINING PROTEIN"/>
    <property type="match status" value="1"/>
</dbReference>
<dbReference type="RefSeq" id="XP_060415380.1">
    <property type="nucleotide sequence ID" value="XM_060551140.1"/>
</dbReference>
<evidence type="ECO:0000313" key="3">
    <source>
        <dbReference type="Proteomes" id="UP001230504"/>
    </source>
</evidence>
<protein>
    <submittedName>
        <fullName evidence="2">Clr5 domain-containing protein</fullName>
    </submittedName>
</protein>
<gene>
    <name evidence="2" type="ORF">LY79DRAFT_161075</name>
</gene>
<dbReference type="AlphaFoldDB" id="A0AAD8Q286"/>
<feature type="domain" description="Clr5" evidence="1">
    <location>
        <begin position="80"/>
        <end position="132"/>
    </location>
</feature>
<sequence length="171" mass="19834">MELSLMPETVCIFVGNWGRSTLFDDTSDNLESIISPRTAMLLVQDLIFRPAPTSFALPAPRSLIAMPADTNLAPFQRPESQEDWKLKKEIIRSLYLDENLPLEKLMSTMSSTYSFSATERMHKRQLLRWNWRRYNTKGRQQSHINGELLETRCGKPTCKRPTRRRVMGLTD</sequence>
<proteinExistence type="predicted"/>
<dbReference type="Proteomes" id="UP001230504">
    <property type="component" value="Unassembled WGS sequence"/>
</dbReference>
<dbReference type="Pfam" id="PF14420">
    <property type="entry name" value="Clr5"/>
    <property type="match status" value="1"/>
</dbReference>
<dbReference type="GeneID" id="85435380"/>
<organism evidence="2 3">
    <name type="scientific">Colletotrichum navitas</name>
    <dbReference type="NCBI Taxonomy" id="681940"/>
    <lineage>
        <taxon>Eukaryota</taxon>
        <taxon>Fungi</taxon>
        <taxon>Dikarya</taxon>
        <taxon>Ascomycota</taxon>
        <taxon>Pezizomycotina</taxon>
        <taxon>Sordariomycetes</taxon>
        <taxon>Hypocreomycetidae</taxon>
        <taxon>Glomerellales</taxon>
        <taxon>Glomerellaceae</taxon>
        <taxon>Colletotrichum</taxon>
        <taxon>Colletotrichum graminicola species complex</taxon>
    </lineage>
</organism>